<dbReference type="Proteomes" id="UP001612928">
    <property type="component" value="Unassembled WGS sequence"/>
</dbReference>
<dbReference type="EMBL" id="JBITMB010000002">
    <property type="protein sequence ID" value="MFI7440510.1"/>
    <property type="molecule type" value="Genomic_DNA"/>
</dbReference>
<dbReference type="PANTHER" id="PTHR40763:SF4">
    <property type="entry name" value="DUF1707 DOMAIN-CONTAINING PROTEIN"/>
    <property type="match status" value="1"/>
</dbReference>
<name>A0ABW8A154_9ACTN</name>
<organism evidence="2 3">
    <name type="scientific">Nonomuraea indica</name>
    <dbReference type="NCBI Taxonomy" id="1581193"/>
    <lineage>
        <taxon>Bacteria</taxon>
        <taxon>Bacillati</taxon>
        <taxon>Actinomycetota</taxon>
        <taxon>Actinomycetes</taxon>
        <taxon>Streptosporangiales</taxon>
        <taxon>Streptosporangiaceae</taxon>
        <taxon>Nonomuraea</taxon>
    </lineage>
</organism>
<proteinExistence type="predicted"/>
<evidence type="ECO:0000259" key="1">
    <source>
        <dbReference type="Pfam" id="PF08044"/>
    </source>
</evidence>
<keyword evidence="3" id="KW-1185">Reference proteome</keyword>
<evidence type="ECO:0000313" key="3">
    <source>
        <dbReference type="Proteomes" id="UP001612928"/>
    </source>
</evidence>
<evidence type="ECO:0000313" key="2">
    <source>
        <dbReference type="EMBL" id="MFI7440510.1"/>
    </source>
</evidence>
<reference evidence="2 3" key="1">
    <citation type="submission" date="2024-10" db="EMBL/GenBank/DDBJ databases">
        <title>The Natural Products Discovery Center: Release of the First 8490 Sequenced Strains for Exploring Actinobacteria Biosynthetic Diversity.</title>
        <authorList>
            <person name="Kalkreuter E."/>
            <person name="Kautsar S.A."/>
            <person name="Yang D."/>
            <person name="Bader C.D."/>
            <person name="Teijaro C.N."/>
            <person name="Fluegel L."/>
            <person name="Davis C.M."/>
            <person name="Simpson J.R."/>
            <person name="Lauterbach L."/>
            <person name="Steele A.D."/>
            <person name="Gui C."/>
            <person name="Meng S."/>
            <person name="Li G."/>
            <person name="Viehrig K."/>
            <person name="Ye F."/>
            <person name="Su P."/>
            <person name="Kiefer A.F."/>
            <person name="Nichols A."/>
            <person name="Cepeda A.J."/>
            <person name="Yan W."/>
            <person name="Fan B."/>
            <person name="Jiang Y."/>
            <person name="Adhikari A."/>
            <person name="Zheng C.-J."/>
            <person name="Schuster L."/>
            <person name="Cowan T.M."/>
            <person name="Smanski M.J."/>
            <person name="Chevrette M.G."/>
            <person name="De Carvalho L.P.S."/>
            <person name="Shen B."/>
        </authorList>
    </citation>
    <scope>NUCLEOTIDE SEQUENCE [LARGE SCALE GENOMIC DNA]</scope>
    <source>
        <strain evidence="2 3">NPDC049503</strain>
    </source>
</reference>
<dbReference type="Pfam" id="PF08044">
    <property type="entry name" value="DUF1707"/>
    <property type="match status" value="1"/>
</dbReference>
<feature type="domain" description="DUF1707" evidence="1">
    <location>
        <begin position="12"/>
        <end position="64"/>
    </location>
</feature>
<sequence>MADLPDRDPRQLRPSDRDRDRTLDILRSATEEGRLPMAEFHERLDLVYSARTYGELERITHDLPDTTRGAAPASGGAVSRAGKLGLAFLGAFTRAGRWRAARTFTSVTVWGGGTIDLRDAILDGNEIRIRAFAVMGGVGVIVPEDAEVEVSGIGIMGGFDHRANGPGRPGGPRVTITGLAFWGGVGTMRKRRKTPTDDTAAG</sequence>
<dbReference type="PANTHER" id="PTHR40763">
    <property type="entry name" value="MEMBRANE PROTEIN-RELATED"/>
    <property type="match status" value="1"/>
</dbReference>
<gene>
    <name evidence="2" type="ORF">ACIBP5_11155</name>
</gene>
<dbReference type="RefSeq" id="WP_397020233.1">
    <property type="nucleotide sequence ID" value="NZ_JBITMB010000002.1"/>
</dbReference>
<protein>
    <submittedName>
        <fullName evidence="2">DUF1707 domain-containing protein</fullName>
    </submittedName>
</protein>
<comment type="caution">
    <text evidence="2">The sequence shown here is derived from an EMBL/GenBank/DDBJ whole genome shotgun (WGS) entry which is preliminary data.</text>
</comment>
<accession>A0ABW8A154</accession>
<dbReference type="InterPro" id="IPR012551">
    <property type="entry name" value="DUF1707_SHOCT-like"/>
</dbReference>